<proteinExistence type="predicted"/>
<dbReference type="Proteomes" id="UP000196082">
    <property type="component" value="Unassembled WGS sequence"/>
</dbReference>
<reference evidence="2 3" key="1">
    <citation type="submission" date="2017-05" db="EMBL/GenBank/DDBJ databases">
        <title>Whole genome sequence of Pseudomonas putida isolate 1312 commercialized as a biostimulant.</title>
        <authorList>
            <person name="Crovadore J."/>
            <person name="Blanc P."/>
            <person name="Chablais R."/>
            <person name="Cochard B."/>
            <person name="Grizard D."/>
            <person name="Lefort F."/>
        </authorList>
    </citation>
    <scope>NUCLEOTIDE SEQUENCE [LARGE SCALE GENOMIC DNA]</scope>
    <source>
        <strain evidence="2 3">1312</strain>
    </source>
</reference>
<comment type="caution">
    <text evidence="2">The sequence shown here is derived from an EMBL/GenBank/DDBJ whole genome shotgun (WGS) entry which is preliminary data.</text>
</comment>
<protein>
    <submittedName>
        <fullName evidence="2">Uncharacterized protein</fullName>
    </submittedName>
</protein>
<dbReference type="EMBL" id="NFSB01000069">
    <property type="protein sequence ID" value="OUM34769.1"/>
    <property type="molecule type" value="Genomic_DNA"/>
</dbReference>
<evidence type="ECO:0000313" key="2">
    <source>
        <dbReference type="EMBL" id="OUM34769.1"/>
    </source>
</evidence>
<evidence type="ECO:0000256" key="1">
    <source>
        <dbReference type="SAM" id="Coils"/>
    </source>
</evidence>
<organism evidence="2 3">
    <name type="scientific">Pseudomonas putida</name>
    <name type="common">Arthrobacter siderocapsulatus</name>
    <dbReference type="NCBI Taxonomy" id="303"/>
    <lineage>
        <taxon>Bacteria</taxon>
        <taxon>Pseudomonadati</taxon>
        <taxon>Pseudomonadota</taxon>
        <taxon>Gammaproteobacteria</taxon>
        <taxon>Pseudomonadales</taxon>
        <taxon>Pseudomonadaceae</taxon>
        <taxon>Pseudomonas</taxon>
    </lineage>
</organism>
<keyword evidence="1" id="KW-0175">Coiled coil</keyword>
<accession>A0A1Y3L9G7</accession>
<sequence length="147" mass="17352">MKSQQNQTKANVANFRHDWQNNLRTKISEFISKVALIHFRLNSDPQFLNKPDSDNIFSELIFIQSNIELLLDSKKKSSLELTRTMEEIVQKLKHGEDSLEALLNSLNRQANEVLEKAWQTIRKDLGVKRTGEHHRFRFWRNDHKPAE</sequence>
<gene>
    <name evidence="2" type="ORF">B8W72_09915</name>
</gene>
<dbReference type="AlphaFoldDB" id="A0A1Y3L9G7"/>
<feature type="coiled-coil region" evidence="1">
    <location>
        <begin position="89"/>
        <end position="116"/>
    </location>
</feature>
<evidence type="ECO:0000313" key="3">
    <source>
        <dbReference type="Proteomes" id="UP000196082"/>
    </source>
</evidence>
<name>A0A1Y3L9G7_PSEPU</name>